<feature type="compositionally biased region" description="Low complexity" evidence="3">
    <location>
        <begin position="831"/>
        <end position="854"/>
    </location>
</feature>
<feature type="region of interest" description="Disordered" evidence="3">
    <location>
        <begin position="691"/>
        <end position="721"/>
    </location>
</feature>
<feature type="compositionally biased region" description="Low complexity" evidence="3">
    <location>
        <begin position="457"/>
        <end position="477"/>
    </location>
</feature>
<feature type="region of interest" description="Disordered" evidence="3">
    <location>
        <begin position="240"/>
        <end position="264"/>
    </location>
</feature>
<dbReference type="Pfam" id="PF05225">
    <property type="entry name" value="HTH_psq"/>
    <property type="match status" value="1"/>
</dbReference>
<dbReference type="EMBL" id="JADBJN010000002">
    <property type="protein sequence ID" value="KAG5677508.1"/>
    <property type="molecule type" value="Genomic_DNA"/>
</dbReference>
<feature type="compositionally biased region" description="Basic and acidic residues" evidence="3">
    <location>
        <begin position="127"/>
        <end position="136"/>
    </location>
</feature>
<dbReference type="Proteomes" id="UP001107558">
    <property type="component" value="Chromosome 2"/>
</dbReference>
<sequence>MTTVQQYCLRWNNHQPNFISVFSSLLLNETLVDVTLAAEGRQLQAHKVVLSACSSYFQSLFTTNPCKHPIVILKDVQYNDLKTMVDFMYYGEVNVSTEQLPQILKTAEMLKIKGLAEMPDAASVTKSDSKSSDHTDGNQSISGVESMWGSTESQQQQQQAVQQQQQQQYHTIRRTPSPSNMSPATRRKRLRKTSTGSGSINIQSGGSIERIQEEQVQQHHQQQQTTLDVTQSGAITNVRGLKINSSPDGQLQHQQDSHEHIDESQHITEMKTEDLSCVNQTMPLDISSGTSTTPVTCPPAQQHSGGQWAVIDPNYSRFALTTSAAALPTSTVQHSSSATAHHHHHHHHHEGNVANAAQSGTNDNMSLGSNHSSSHGSNNSNSNNNATIQSQTSTPVQLQYQTTYSPQIIAVNPNNIVNNYPPSISTPTSPIVQSVYSQQSTPIQSPVNIQNSTNDGNTSASSNNVNANTSSTSGSAAPPKRKRSVNPQGEENFLRALDAAARLYGVNNRTLWLEFKKRGYPISRPSIKSRIKTEPNMSPPPAPSTPSAEENTMENYESNVQQPMAGPSSSSETSTTPIMCPPHPMGVGVMGFLDTRHVDFTAAGLHQMSRQRYPDGTVNMNPGSVNIQGINFNSIPGTQQPIQTQQPDLLFTSCSSISSPSSPISLTLSSPAIMTQTTNVLSGMNVATTGSSTTINSSTNNNNNNNSSNNNNNNNAGIGSKRGRLLIRQQRIKKDGDQTGDLETPDAGIYQEYLLSVPSSGARMERHASEPSPATSSGLISTSQSGSSNLLTVPSHSSYLIKQHSHPLLPSQSSSPSTSYTLTRQLSHPIQTTSTQQQQQQQHHHQTSQIVSSHGAQDIAASGQLLQLHQQKNVPVRSQTLPHYTVTDMDFNIGSSGNEMKTQSSTQSNISSPTVVIIPDVSSDQLTIVQSQMQPQQHFIQKSSSHHLQLPSIRVKSEELQRSISSPLASTRSDLSFETTTRSSHCPTLRPGPALGCNFCWNTIDAHGRILRRKTKYHCPECQTNLCIVPCFQEYHERQSAEGNNESGVTHTNKAKGLKSSQTM</sequence>
<dbReference type="GO" id="GO:0006357">
    <property type="term" value="P:regulation of transcription by RNA polymerase II"/>
    <property type="evidence" value="ECO:0007669"/>
    <property type="project" value="TreeGrafter"/>
</dbReference>
<dbReference type="AlphaFoldDB" id="A0A9J6C5Q4"/>
<name>A0A9J6C5Q4_POLVA</name>
<feature type="compositionally biased region" description="Low complexity" evidence="3">
    <location>
        <begin position="775"/>
        <end position="791"/>
    </location>
</feature>
<feature type="compositionally biased region" description="Low complexity" evidence="3">
    <location>
        <begin position="806"/>
        <end position="823"/>
    </location>
</feature>
<dbReference type="PANTHER" id="PTHR23110">
    <property type="entry name" value="BTB DOMAIN TRANSCRIPTION FACTOR"/>
    <property type="match status" value="1"/>
</dbReference>
<dbReference type="GO" id="GO:0005634">
    <property type="term" value="C:nucleus"/>
    <property type="evidence" value="ECO:0007669"/>
    <property type="project" value="UniProtKB-SubCell"/>
</dbReference>
<dbReference type="SUPFAM" id="SSF54695">
    <property type="entry name" value="POZ domain"/>
    <property type="match status" value="1"/>
</dbReference>
<feature type="region of interest" description="Disordered" evidence="3">
    <location>
        <begin position="329"/>
        <end position="394"/>
    </location>
</feature>
<evidence type="ECO:0000256" key="3">
    <source>
        <dbReference type="SAM" id="MobiDB-lite"/>
    </source>
</evidence>
<evidence type="ECO:0000259" key="4">
    <source>
        <dbReference type="PROSITE" id="PS50097"/>
    </source>
</evidence>
<feature type="compositionally biased region" description="Basic and acidic residues" evidence="3">
    <location>
        <begin position="255"/>
        <end position="264"/>
    </location>
</feature>
<feature type="compositionally biased region" description="Polar residues" evidence="3">
    <location>
        <begin position="553"/>
        <end position="562"/>
    </location>
</feature>
<feature type="compositionally biased region" description="Polar residues" evidence="3">
    <location>
        <begin position="174"/>
        <end position="183"/>
    </location>
</feature>
<evidence type="ECO:0000313" key="6">
    <source>
        <dbReference type="Proteomes" id="UP001107558"/>
    </source>
</evidence>
<dbReference type="PANTHER" id="PTHR23110:SF81">
    <property type="entry name" value="BTB-PROTEIN-VII, ISOFORM F-RELATED"/>
    <property type="match status" value="1"/>
</dbReference>
<feature type="compositionally biased region" description="Polar residues" evidence="3">
    <location>
        <begin position="355"/>
        <end position="367"/>
    </location>
</feature>
<dbReference type="InterPro" id="IPR011333">
    <property type="entry name" value="SKP1/BTB/POZ_sf"/>
</dbReference>
<protein>
    <recommendedName>
        <fullName evidence="4">BTB domain-containing protein</fullName>
    </recommendedName>
</protein>
<keyword evidence="2" id="KW-0539">Nucleus</keyword>
<dbReference type="Gene3D" id="3.30.710.10">
    <property type="entry name" value="Potassium Channel Kv1.1, Chain A"/>
    <property type="match status" value="1"/>
</dbReference>
<feature type="compositionally biased region" description="Low complexity" evidence="3">
    <location>
        <begin position="368"/>
        <end position="385"/>
    </location>
</feature>
<dbReference type="InterPro" id="IPR007889">
    <property type="entry name" value="HTH_Psq"/>
</dbReference>
<evidence type="ECO:0000313" key="5">
    <source>
        <dbReference type="EMBL" id="KAG5677508.1"/>
    </source>
</evidence>
<gene>
    <name evidence="5" type="ORF">PVAND_007264</name>
</gene>
<comment type="subcellular location">
    <subcellularLocation>
        <location evidence="1">Nucleus</location>
    </subcellularLocation>
</comment>
<organism evidence="5 6">
    <name type="scientific">Polypedilum vanderplanki</name>
    <name type="common">Sleeping chironomid midge</name>
    <dbReference type="NCBI Taxonomy" id="319348"/>
    <lineage>
        <taxon>Eukaryota</taxon>
        <taxon>Metazoa</taxon>
        <taxon>Ecdysozoa</taxon>
        <taxon>Arthropoda</taxon>
        <taxon>Hexapoda</taxon>
        <taxon>Insecta</taxon>
        <taxon>Pterygota</taxon>
        <taxon>Neoptera</taxon>
        <taxon>Endopterygota</taxon>
        <taxon>Diptera</taxon>
        <taxon>Nematocera</taxon>
        <taxon>Chironomoidea</taxon>
        <taxon>Chironomidae</taxon>
        <taxon>Chironominae</taxon>
        <taxon>Polypedilum</taxon>
        <taxon>Polypedilum</taxon>
    </lineage>
</organism>
<dbReference type="SMART" id="SM00225">
    <property type="entry name" value="BTB"/>
    <property type="match status" value="1"/>
</dbReference>
<feature type="region of interest" description="Disordered" evidence="3">
    <location>
        <begin position="760"/>
        <end position="791"/>
    </location>
</feature>
<feature type="compositionally biased region" description="Low complexity" evidence="3">
    <location>
        <begin position="691"/>
        <end position="715"/>
    </location>
</feature>
<dbReference type="OrthoDB" id="10261408at2759"/>
<accession>A0A9J6C5Q4</accession>
<feature type="domain" description="BTB" evidence="4">
    <location>
        <begin position="32"/>
        <end position="97"/>
    </location>
</feature>
<feature type="compositionally biased region" description="Polar residues" evidence="3">
    <location>
        <begin position="243"/>
        <end position="254"/>
    </location>
</feature>
<dbReference type="InterPro" id="IPR051095">
    <property type="entry name" value="Dros_DevTransReg"/>
</dbReference>
<feature type="compositionally biased region" description="Polar residues" evidence="3">
    <location>
        <begin position="433"/>
        <end position="456"/>
    </location>
</feature>
<evidence type="ECO:0000256" key="2">
    <source>
        <dbReference type="ARBA" id="ARBA00023242"/>
    </source>
</evidence>
<feature type="region of interest" description="Disordered" evidence="3">
    <location>
        <begin position="1040"/>
        <end position="1064"/>
    </location>
</feature>
<feature type="compositionally biased region" description="Polar residues" evidence="3">
    <location>
        <begin position="1041"/>
        <end position="1052"/>
    </location>
</feature>
<feature type="compositionally biased region" description="Low complexity" evidence="3">
    <location>
        <begin position="154"/>
        <end position="168"/>
    </location>
</feature>
<feature type="compositionally biased region" description="Basic residues" evidence="3">
    <location>
        <begin position="340"/>
        <end position="349"/>
    </location>
</feature>
<feature type="region of interest" description="Disordered" evidence="3">
    <location>
        <begin position="433"/>
        <end position="488"/>
    </location>
</feature>
<dbReference type="GO" id="GO:0003677">
    <property type="term" value="F:DNA binding"/>
    <property type="evidence" value="ECO:0007669"/>
    <property type="project" value="InterPro"/>
</dbReference>
<dbReference type="InterPro" id="IPR000210">
    <property type="entry name" value="BTB/POZ_dom"/>
</dbReference>
<reference evidence="5" key="1">
    <citation type="submission" date="2021-03" db="EMBL/GenBank/DDBJ databases">
        <title>Chromosome level genome of the anhydrobiotic midge Polypedilum vanderplanki.</title>
        <authorList>
            <person name="Yoshida Y."/>
            <person name="Kikawada T."/>
            <person name="Gusev O."/>
        </authorList>
    </citation>
    <scope>NUCLEOTIDE SEQUENCE</scope>
    <source>
        <strain evidence="5">NIAS01</strain>
        <tissue evidence="5">Whole body or cell culture</tissue>
    </source>
</reference>
<dbReference type="PROSITE" id="PS50097">
    <property type="entry name" value="BTB"/>
    <property type="match status" value="1"/>
</dbReference>
<proteinExistence type="predicted"/>
<feature type="compositionally biased region" description="Low complexity" evidence="3">
    <location>
        <begin position="196"/>
        <end position="205"/>
    </location>
</feature>
<dbReference type="Pfam" id="PF00651">
    <property type="entry name" value="BTB"/>
    <property type="match status" value="1"/>
</dbReference>
<feature type="region of interest" description="Disordered" evidence="3">
    <location>
        <begin position="803"/>
        <end position="856"/>
    </location>
</feature>
<evidence type="ECO:0000256" key="1">
    <source>
        <dbReference type="ARBA" id="ARBA00004123"/>
    </source>
</evidence>
<dbReference type="CDD" id="cd18315">
    <property type="entry name" value="BTB_POZ_BAB-like"/>
    <property type="match status" value="1"/>
</dbReference>
<comment type="caution">
    <text evidence="5">The sequence shown here is derived from an EMBL/GenBank/DDBJ whole genome shotgun (WGS) entry which is preliminary data.</text>
</comment>
<keyword evidence="6" id="KW-1185">Reference proteome</keyword>
<feature type="compositionally biased region" description="Polar residues" evidence="3">
    <location>
        <begin position="137"/>
        <end position="153"/>
    </location>
</feature>
<feature type="region of interest" description="Disordered" evidence="3">
    <location>
        <begin position="122"/>
        <end position="205"/>
    </location>
</feature>
<feature type="region of interest" description="Disordered" evidence="3">
    <location>
        <begin position="526"/>
        <end position="576"/>
    </location>
</feature>